<accession>A0ABQ3BKS7</accession>
<gene>
    <name evidence="1" type="ORF">GCM10008088_04760</name>
</gene>
<dbReference type="Proteomes" id="UP000615593">
    <property type="component" value="Unassembled WGS sequence"/>
</dbReference>
<evidence type="ECO:0000313" key="1">
    <source>
        <dbReference type="EMBL" id="GGZ46377.1"/>
    </source>
</evidence>
<evidence type="ECO:0008006" key="3">
    <source>
        <dbReference type="Google" id="ProtNLM"/>
    </source>
</evidence>
<organism evidence="1 2">
    <name type="scientific">Mesonia mobilis</name>
    <dbReference type="NCBI Taxonomy" id="369791"/>
    <lineage>
        <taxon>Bacteria</taxon>
        <taxon>Pseudomonadati</taxon>
        <taxon>Bacteroidota</taxon>
        <taxon>Flavobacteriia</taxon>
        <taxon>Flavobacteriales</taxon>
        <taxon>Flavobacteriaceae</taxon>
        <taxon>Mesonia</taxon>
    </lineage>
</organism>
<reference evidence="2" key="1">
    <citation type="journal article" date="2019" name="Int. J. Syst. Evol. Microbiol.">
        <title>The Global Catalogue of Microorganisms (GCM) 10K type strain sequencing project: providing services to taxonomists for standard genome sequencing and annotation.</title>
        <authorList>
            <consortium name="The Broad Institute Genomics Platform"/>
            <consortium name="The Broad Institute Genome Sequencing Center for Infectious Disease"/>
            <person name="Wu L."/>
            <person name="Ma J."/>
        </authorList>
    </citation>
    <scope>NUCLEOTIDE SEQUENCE [LARGE SCALE GENOMIC DNA]</scope>
    <source>
        <strain evidence="2">KCTC 12708</strain>
    </source>
</reference>
<dbReference type="GeneID" id="94368126"/>
<keyword evidence="2" id="KW-1185">Reference proteome</keyword>
<protein>
    <recommendedName>
        <fullName evidence="3">SsrA-binding protein</fullName>
    </recommendedName>
</protein>
<sequence>MNLKTSIFRGLSKLNKLVLPNYTKKGLDLQKASKLQLAIIAWKTWVTKHAATNPNQKLLSN</sequence>
<dbReference type="EMBL" id="BMWY01000001">
    <property type="protein sequence ID" value="GGZ46377.1"/>
    <property type="molecule type" value="Genomic_DNA"/>
</dbReference>
<name>A0ABQ3BKS7_9FLAO</name>
<dbReference type="RefSeq" id="WP_051191411.1">
    <property type="nucleotide sequence ID" value="NZ_BMWY01000001.1"/>
</dbReference>
<comment type="caution">
    <text evidence="1">The sequence shown here is derived from an EMBL/GenBank/DDBJ whole genome shotgun (WGS) entry which is preliminary data.</text>
</comment>
<evidence type="ECO:0000313" key="2">
    <source>
        <dbReference type="Proteomes" id="UP000615593"/>
    </source>
</evidence>
<proteinExistence type="predicted"/>